<sequence>MLAESGLTLHQRLLETGIPRHRRGFVVVGEQHIQKLELPEVHDTYCIGSSGTWLIIVDIEKKIHLLNPFSRVQIDLPSLTTLENDYWERFVTKVIISSTPTSSADCIAMAIHLSSNNLAIARPGDEFWTTVETPLYWIDDIIFYQEQFYTVNVEGKVMVCNIGDGGQSPKFSVLFDDLEKVSCARIRYLVEWLGEILLVEKFADDSYITHRFKVYKLDFASRKWIELKSLGEHSLFLGLNTSVSVLASDDYSGWVKKNCIYFTFDNTLLQHRRLNGTHADIDVGVFDLEDNSIKPLYEGISTSGRSRPVWIIPAQTNQVNIRE</sequence>
<gene>
    <name evidence="2" type="ORF">AQUCO_00700724v1</name>
</gene>
<protein>
    <recommendedName>
        <fullName evidence="1">KIB1-4 beta-propeller domain-containing protein</fullName>
    </recommendedName>
</protein>
<dbReference type="InterPro" id="IPR005174">
    <property type="entry name" value="KIB1-4_b-propeller"/>
</dbReference>
<accession>A0A2G5ELI9</accession>
<dbReference type="FunCoup" id="A0A2G5ELI9">
    <property type="interactions" value="271"/>
</dbReference>
<dbReference type="Pfam" id="PF03478">
    <property type="entry name" value="Beta-prop_KIB1-4"/>
    <property type="match status" value="1"/>
</dbReference>
<dbReference type="InParanoid" id="A0A2G5ELI9"/>
<reference evidence="2 3" key="1">
    <citation type="submission" date="2017-09" db="EMBL/GenBank/DDBJ databases">
        <title>WGS assembly of Aquilegia coerulea Goldsmith.</title>
        <authorList>
            <person name="Hodges S."/>
            <person name="Kramer E."/>
            <person name="Nordborg M."/>
            <person name="Tomkins J."/>
            <person name="Borevitz J."/>
            <person name="Derieg N."/>
            <person name="Yan J."/>
            <person name="Mihaltcheva S."/>
            <person name="Hayes R.D."/>
            <person name="Rokhsar D."/>
        </authorList>
    </citation>
    <scope>NUCLEOTIDE SEQUENCE [LARGE SCALE GENOMIC DNA]</scope>
    <source>
        <strain evidence="3">cv. Goldsmith</strain>
    </source>
</reference>
<evidence type="ECO:0000259" key="1">
    <source>
        <dbReference type="Pfam" id="PF03478"/>
    </source>
</evidence>
<name>A0A2G5ELI9_AQUCA</name>
<dbReference type="OrthoDB" id="642536at2759"/>
<keyword evidence="3" id="KW-1185">Reference proteome</keyword>
<proteinExistence type="predicted"/>
<dbReference type="AlphaFoldDB" id="A0A2G5ELI9"/>
<dbReference type="STRING" id="218851.A0A2G5ELI9"/>
<dbReference type="Proteomes" id="UP000230069">
    <property type="component" value="Unassembled WGS sequence"/>
</dbReference>
<dbReference type="InterPro" id="IPR050942">
    <property type="entry name" value="F-box_BR-signaling"/>
</dbReference>
<evidence type="ECO:0000313" key="3">
    <source>
        <dbReference type="Proteomes" id="UP000230069"/>
    </source>
</evidence>
<organism evidence="2 3">
    <name type="scientific">Aquilegia coerulea</name>
    <name type="common">Rocky mountain columbine</name>
    <dbReference type="NCBI Taxonomy" id="218851"/>
    <lineage>
        <taxon>Eukaryota</taxon>
        <taxon>Viridiplantae</taxon>
        <taxon>Streptophyta</taxon>
        <taxon>Embryophyta</taxon>
        <taxon>Tracheophyta</taxon>
        <taxon>Spermatophyta</taxon>
        <taxon>Magnoliopsida</taxon>
        <taxon>Ranunculales</taxon>
        <taxon>Ranunculaceae</taxon>
        <taxon>Thalictroideae</taxon>
        <taxon>Aquilegia</taxon>
    </lineage>
</organism>
<evidence type="ECO:0000313" key="2">
    <source>
        <dbReference type="EMBL" id="PIA56571.1"/>
    </source>
</evidence>
<feature type="domain" description="KIB1-4 beta-propeller" evidence="1">
    <location>
        <begin position="29"/>
        <end position="287"/>
    </location>
</feature>
<dbReference type="EMBL" id="KZ305024">
    <property type="protein sequence ID" value="PIA56571.1"/>
    <property type="molecule type" value="Genomic_DNA"/>
</dbReference>
<dbReference type="PANTHER" id="PTHR44259">
    <property type="entry name" value="OS07G0183000 PROTEIN-RELATED"/>
    <property type="match status" value="1"/>
</dbReference>